<evidence type="ECO:0000313" key="3">
    <source>
        <dbReference type="Proteomes" id="UP000324222"/>
    </source>
</evidence>
<reference evidence="2 3" key="1">
    <citation type="submission" date="2019-05" db="EMBL/GenBank/DDBJ databases">
        <title>Another draft genome of Portunus trituberculatus and its Hox gene families provides insights of decapod evolution.</title>
        <authorList>
            <person name="Jeong J.-H."/>
            <person name="Song I."/>
            <person name="Kim S."/>
            <person name="Choi T."/>
            <person name="Kim D."/>
            <person name="Ryu S."/>
            <person name="Kim W."/>
        </authorList>
    </citation>
    <scope>NUCLEOTIDE SEQUENCE [LARGE SCALE GENOMIC DNA]</scope>
    <source>
        <tissue evidence="2">Muscle</tissue>
    </source>
</reference>
<accession>A0A5B7IWY9</accession>
<comment type="caution">
    <text evidence="2">The sequence shown here is derived from an EMBL/GenBank/DDBJ whole genome shotgun (WGS) entry which is preliminary data.</text>
</comment>
<gene>
    <name evidence="2" type="ORF">E2C01_085068</name>
</gene>
<name>A0A5B7IWY9_PORTR</name>
<sequence length="68" mass="7403">MNLASPRRPMPDSQATKTGRTGEPPLTTTWFSLLAATPPPPPPPPPSSVILLDYLLHLKPESTWTRTA</sequence>
<dbReference type="EMBL" id="VSRR010083209">
    <property type="protein sequence ID" value="MPC90101.1"/>
    <property type="molecule type" value="Genomic_DNA"/>
</dbReference>
<proteinExistence type="predicted"/>
<evidence type="ECO:0000313" key="2">
    <source>
        <dbReference type="EMBL" id="MPC90101.1"/>
    </source>
</evidence>
<feature type="compositionally biased region" description="Pro residues" evidence="1">
    <location>
        <begin position="37"/>
        <end position="46"/>
    </location>
</feature>
<feature type="region of interest" description="Disordered" evidence="1">
    <location>
        <begin position="1"/>
        <end position="46"/>
    </location>
</feature>
<dbReference type="AlphaFoldDB" id="A0A5B7IWY9"/>
<evidence type="ECO:0000256" key="1">
    <source>
        <dbReference type="SAM" id="MobiDB-lite"/>
    </source>
</evidence>
<protein>
    <submittedName>
        <fullName evidence="2">Uncharacterized protein</fullName>
    </submittedName>
</protein>
<dbReference type="Proteomes" id="UP000324222">
    <property type="component" value="Unassembled WGS sequence"/>
</dbReference>
<organism evidence="2 3">
    <name type="scientific">Portunus trituberculatus</name>
    <name type="common">Swimming crab</name>
    <name type="synonym">Neptunus trituberculatus</name>
    <dbReference type="NCBI Taxonomy" id="210409"/>
    <lineage>
        <taxon>Eukaryota</taxon>
        <taxon>Metazoa</taxon>
        <taxon>Ecdysozoa</taxon>
        <taxon>Arthropoda</taxon>
        <taxon>Crustacea</taxon>
        <taxon>Multicrustacea</taxon>
        <taxon>Malacostraca</taxon>
        <taxon>Eumalacostraca</taxon>
        <taxon>Eucarida</taxon>
        <taxon>Decapoda</taxon>
        <taxon>Pleocyemata</taxon>
        <taxon>Brachyura</taxon>
        <taxon>Eubrachyura</taxon>
        <taxon>Portunoidea</taxon>
        <taxon>Portunidae</taxon>
        <taxon>Portuninae</taxon>
        <taxon>Portunus</taxon>
    </lineage>
</organism>
<keyword evidence="3" id="KW-1185">Reference proteome</keyword>